<gene>
    <name evidence="1" type="ORF">ACHAW5_001556</name>
</gene>
<accession>A0ABD3NKF5</accession>
<organism evidence="1 2">
    <name type="scientific">Stephanodiscus triporus</name>
    <dbReference type="NCBI Taxonomy" id="2934178"/>
    <lineage>
        <taxon>Eukaryota</taxon>
        <taxon>Sar</taxon>
        <taxon>Stramenopiles</taxon>
        <taxon>Ochrophyta</taxon>
        <taxon>Bacillariophyta</taxon>
        <taxon>Coscinodiscophyceae</taxon>
        <taxon>Thalassiosirophycidae</taxon>
        <taxon>Stephanodiscales</taxon>
        <taxon>Stephanodiscaceae</taxon>
        <taxon>Stephanodiscus</taxon>
    </lineage>
</organism>
<dbReference type="AlphaFoldDB" id="A0ABD3NKF5"/>
<evidence type="ECO:0000313" key="1">
    <source>
        <dbReference type="EMBL" id="KAL3775537.1"/>
    </source>
</evidence>
<comment type="caution">
    <text evidence="1">The sequence shown here is derived from an EMBL/GenBank/DDBJ whole genome shotgun (WGS) entry which is preliminary data.</text>
</comment>
<name>A0ABD3NKF5_9STRA</name>
<evidence type="ECO:0000313" key="2">
    <source>
        <dbReference type="Proteomes" id="UP001530315"/>
    </source>
</evidence>
<proteinExistence type="predicted"/>
<dbReference type="EMBL" id="JALLAZ020001408">
    <property type="protein sequence ID" value="KAL3775537.1"/>
    <property type="molecule type" value="Genomic_DNA"/>
</dbReference>
<keyword evidence="2" id="KW-1185">Reference proteome</keyword>
<sequence>MVHYPSTLIPMSIVKDPNDIFSPNFTSCSVASLLSVPLHVIFRETQTGDRGSCGNGTASSNHVSFIFSKSECTTLLRVSMLSTDLDAMLFLVYDALDISQKCKAYREEVRNSSRVWSGTDLLRAVLPILHVHSETSEVALAHVTSESFGINRILNELEECANDLRKFAEQNHTLADQLDSYTAPGQNNLLSNEKRTIAEIEDALVERIEEMTLLVLGSSRETLQNEKPSASIENGGSLLAAMSDLCEMLFRKQQTERSVSSILPHQYNETGQFTESQMFAAEALQIMQSDSR</sequence>
<reference evidence="1 2" key="1">
    <citation type="submission" date="2024-10" db="EMBL/GenBank/DDBJ databases">
        <title>Updated reference genomes for cyclostephanoid diatoms.</title>
        <authorList>
            <person name="Roberts W.R."/>
            <person name="Alverson A.J."/>
        </authorList>
    </citation>
    <scope>NUCLEOTIDE SEQUENCE [LARGE SCALE GENOMIC DNA]</scope>
    <source>
        <strain evidence="1 2">AJA276-08</strain>
    </source>
</reference>
<dbReference type="Proteomes" id="UP001530315">
    <property type="component" value="Unassembled WGS sequence"/>
</dbReference>
<protein>
    <submittedName>
        <fullName evidence="1">Uncharacterized protein</fullName>
    </submittedName>
</protein>